<dbReference type="SMART" id="SM00739">
    <property type="entry name" value="KOW"/>
    <property type="match status" value="1"/>
</dbReference>
<reference evidence="12 13" key="1">
    <citation type="submission" date="2024-04" db="EMBL/GenBank/DDBJ databases">
        <title>Novel genus in family Flammeovirgaceae.</title>
        <authorList>
            <person name="Nguyen T.H."/>
            <person name="Vuong T.Q."/>
            <person name="Le H."/>
            <person name="Kim S.-G."/>
        </authorList>
    </citation>
    <scope>NUCLEOTIDE SEQUENCE [LARGE SCALE GENOMIC DNA]</scope>
    <source>
        <strain evidence="12 13">JCM 23209</strain>
    </source>
</reference>
<evidence type="ECO:0000313" key="12">
    <source>
        <dbReference type="EMBL" id="MEN7546534.1"/>
    </source>
</evidence>
<evidence type="ECO:0000256" key="3">
    <source>
        <dbReference type="ARBA" id="ARBA00022884"/>
    </source>
</evidence>
<evidence type="ECO:0000256" key="9">
    <source>
        <dbReference type="RuleBase" id="RU003477"/>
    </source>
</evidence>
<dbReference type="InterPro" id="IPR005824">
    <property type="entry name" value="KOW"/>
</dbReference>
<keyword evidence="3 8" id="KW-0694">RNA-binding</keyword>
<evidence type="ECO:0000256" key="7">
    <source>
        <dbReference type="ARBA" id="ARBA00058688"/>
    </source>
</evidence>
<evidence type="ECO:0000256" key="2">
    <source>
        <dbReference type="ARBA" id="ARBA00022730"/>
    </source>
</evidence>
<evidence type="ECO:0000256" key="4">
    <source>
        <dbReference type="ARBA" id="ARBA00022980"/>
    </source>
</evidence>
<keyword evidence="13" id="KW-1185">Reference proteome</keyword>
<evidence type="ECO:0000256" key="8">
    <source>
        <dbReference type="HAMAP-Rule" id="MF_01326"/>
    </source>
</evidence>
<evidence type="ECO:0000256" key="1">
    <source>
        <dbReference type="ARBA" id="ARBA00010618"/>
    </source>
</evidence>
<dbReference type="AlphaFoldDB" id="A0AAW9S0S1"/>
<dbReference type="PROSITE" id="PS01108">
    <property type="entry name" value="RIBOSOMAL_L24"/>
    <property type="match status" value="1"/>
</dbReference>
<comment type="subunit">
    <text evidence="8">Part of the 50S ribosomal subunit.</text>
</comment>
<dbReference type="GO" id="GO:0006412">
    <property type="term" value="P:translation"/>
    <property type="evidence" value="ECO:0007669"/>
    <property type="project" value="UniProtKB-UniRule"/>
</dbReference>
<sequence>MKNTKKFKFNIKKGDKVEVIAGNHKGKTGEVLEVLREKQRVIVEGVNLVTKHIKPSQQNPEGGVKKTEAGIHLSNVMLIDPKTGEKTRVGRKQDENGKLKRFSKKTQEFID</sequence>
<evidence type="ECO:0000256" key="10">
    <source>
        <dbReference type="SAM" id="MobiDB-lite"/>
    </source>
</evidence>
<dbReference type="CDD" id="cd06089">
    <property type="entry name" value="KOW_RPL26"/>
    <property type="match status" value="1"/>
</dbReference>
<dbReference type="GO" id="GO:0003735">
    <property type="term" value="F:structural constituent of ribosome"/>
    <property type="evidence" value="ECO:0007669"/>
    <property type="project" value="InterPro"/>
</dbReference>
<dbReference type="Proteomes" id="UP001403385">
    <property type="component" value="Unassembled WGS sequence"/>
</dbReference>
<dbReference type="EMBL" id="JBDKWZ010000001">
    <property type="protein sequence ID" value="MEN7546534.1"/>
    <property type="molecule type" value="Genomic_DNA"/>
</dbReference>
<feature type="compositionally biased region" description="Basic and acidic residues" evidence="10">
    <location>
        <begin position="83"/>
        <end position="98"/>
    </location>
</feature>
<keyword evidence="2 8" id="KW-0699">rRNA-binding</keyword>
<protein>
    <recommendedName>
        <fullName evidence="6 8">Large ribosomal subunit protein uL24</fullName>
    </recommendedName>
</protein>
<dbReference type="InterPro" id="IPR014722">
    <property type="entry name" value="Rib_uL2_dom2"/>
</dbReference>
<dbReference type="InterPro" id="IPR057264">
    <property type="entry name" value="Ribosomal_uL24_C"/>
</dbReference>
<organism evidence="12 13">
    <name type="scientific">Rapidithrix thailandica</name>
    <dbReference type="NCBI Taxonomy" id="413964"/>
    <lineage>
        <taxon>Bacteria</taxon>
        <taxon>Pseudomonadati</taxon>
        <taxon>Bacteroidota</taxon>
        <taxon>Cytophagia</taxon>
        <taxon>Cytophagales</taxon>
        <taxon>Flammeovirgaceae</taxon>
        <taxon>Rapidithrix</taxon>
    </lineage>
</organism>
<name>A0AAW9S0S1_9BACT</name>
<dbReference type="InterPro" id="IPR008991">
    <property type="entry name" value="Translation_prot_SH3-like_sf"/>
</dbReference>
<dbReference type="InterPro" id="IPR041988">
    <property type="entry name" value="Ribosomal_uL24_KOW"/>
</dbReference>
<evidence type="ECO:0000256" key="6">
    <source>
        <dbReference type="ARBA" id="ARBA00035206"/>
    </source>
</evidence>
<dbReference type="Gene3D" id="2.30.30.30">
    <property type="match status" value="1"/>
</dbReference>
<evidence type="ECO:0000313" key="13">
    <source>
        <dbReference type="Proteomes" id="UP001403385"/>
    </source>
</evidence>
<keyword evidence="5 8" id="KW-0687">Ribonucleoprotein</keyword>
<dbReference type="InterPro" id="IPR005825">
    <property type="entry name" value="Ribosomal_uL24_CS"/>
</dbReference>
<comment type="function">
    <text evidence="7 8">One of the proteins that surrounds the polypeptide exit tunnel on the outside of the subunit.</text>
</comment>
<dbReference type="HAMAP" id="MF_01326_B">
    <property type="entry name" value="Ribosomal_uL24_B"/>
    <property type="match status" value="1"/>
</dbReference>
<feature type="region of interest" description="Disordered" evidence="10">
    <location>
        <begin position="83"/>
        <end position="111"/>
    </location>
</feature>
<feature type="domain" description="KOW" evidence="11">
    <location>
        <begin position="10"/>
        <end position="37"/>
    </location>
</feature>
<dbReference type="GO" id="GO:1990904">
    <property type="term" value="C:ribonucleoprotein complex"/>
    <property type="evidence" value="ECO:0007669"/>
    <property type="project" value="UniProtKB-KW"/>
</dbReference>
<comment type="similarity">
    <text evidence="1 8 9">Belongs to the universal ribosomal protein uL24 family.</text>
</comment>
<proteinExistence type="inferred from homology"/>
<dbReference type="RefSeq" id="WP_346819320.1">
    <property type="nucleotide sequence ID" value="NZ_JBDKWZ010000001.1"/>
</dbReference>
<dbReference type="PANTHER" id="PTHR12903">
    <property type="entry name" value="MITOCHONDRIAL RIBOSOMAL PROTEIN L24"/>
    <property type="match status" value="1"/>
</dbReference>
<dbReference type="Pfam" id="PF17136">
    <property type="entry name" value="ribosomal_L24"/>
    <property type="match status" value="1"/>
</dbReference>
<dbReference type="NCBIfam" id="TIGR01079">
    <property type="entry name" value="rplX_bact"/>
    <property type="match status" value="1"/>
</dbReference>
<dbReference type="InterPro" id="IPR003256">
    <property type="entry name" value="Ribosomal_uL24"/>
</dbReference>
<dbReference type="GO" id="GO:0019843">
    <property type="term" value="F:rRNA binding"/>
    <property type="evidence" value="ECO:0007669"/>
    <property type="project" value="UniProtKB-UniRule"/>
</dbReference>
<evidence type="ECO:0000256" key="5">
    <source>
        <dbReference type="ARBA" id="ARBA00023274"/>
    </source>
</evidence>
<keyword evidence="4 8" id="KW-0689">Ribosomal protein</keyword>
<comment type="caution">
    <text evidence="12">The sequence shown here is derived from an EMBL/GenBank/DDBJ whole genome shotgun (WGS) entry which is preliminary data.</text>
</comment>
<accession>A0AAW9S0S1</accession>
<dbReference type="SUPFAM" id="SSF50104">
    <property type="entry name" value="Translation proteins SH3-like domain"/>
    <property type="match status" value="1"/>
</dbReference>
<comment type="function">
    <text evidence="8">One of two assembly initiator proteins, it binds directly to the 5'-end of the 23S rRNA, where it nucleates assembly of the 50S subunit.</text>
</comment>
<gene>
    <name evidence="8 12" type="primary">rplX</name>
    <name evidence="12" type="ORF">AAG747_01355</name>
</gene>
<dbReference type="Pfam" id="PF00467">
    <property type="entry name" value="KOW"/>
    <property type="match status" value="1"/>
</dbReference>
<dbReference type="FunFam" id="2.30.30.30:FF:000004">
    <property type="entry name" value="50S ribosomal protein L24"/>
    <property type="match status" value="1"/>
</dbReference>
<dbReference type="GO" id="GO:0005840">
    <property type="term" value="C:ribosome"/>
    <property type="evidence" value="ECO:0007669"/>
    <property type="project" value="UniProtKB-KW"/>
</dbReference>
<evidence type="ECO:0000259" key="11">
    <source>
        <dbReference type="SMART" id="SM00739"/>
    </source>
</evidence>